<protein>
    <submittedName>
        <fullName evidence="5">AraC family transcriptional regulator</fullName>
    </submittedName>
    <submittedName>
        <fullName evidence="6">Helix-turn-helix domain-containing protein</fullName>
    </submittedName>
</protein>
<reference evidence="5 7" key="1">
    <citation type="submission" date="2024-07" db="EMBL/GenBank/DDBJ databases">
        <title>Description of Labrys sedimenti sp. nov., isolated from a diclofenac-degrading enrichment culture.</title>
        <authorList>
            <person name="Tancsics A."/>
            <person name="Csepanyi A."/>
        </authorList>
    </citation>
    <scope>NUCLEOTIDE SEQUENCE [LARGE SCALE GENOMIC DNA]</scope>
    <source>
        <strain evidence="5 7">LMG 23578</strain>
    </source>
</reference>
<evidence type="ECO:0000313" key="5">
    <source>
        <dbReference type="EMBL" id="MEW9307945.1"/>
    </source>
</evidence>
<sequence>MSADWLDTIGVAVERRDIAAGLTHVPASPFHRLGVHVGRPVNASCRCDGRRYIRIQSDGDIDIVPAGLDGEWEDDADCTILRLWVSPALLRKAAEDLEIDPDRVRLIPRFQCRDARIEYIAKALAEPAGRTPTDRLVAEGLGSALAVRLVDGHARLAAISARQTLSARQRDDLVEFIESHLDHDLSLAVLARIAGISVPHLKVLFRRSFDLPVHQYVIRRRVEHARRLLANGDLPISQVALSAGFAHQSHLAHAMKRILGMTPAGLARLRREQAA</sequence>
<dbReference type="PANTHER" id="PTHR46796:SF6">
    <property type="entry name" value="ARAC SUBFAMILY"/>
    <property type="match status" value="1"/>
</dbReference>
<proteinExistence type="predicted"/>
<dbReference type="SMART" id="SM00342">
    <property type="entry name" value="HTH_ARAC"/>
    <property type="match status" value="1"/>
</dbReference>
<dbReference type="Gene3D" id="1.10.10.60">
    <property type="entry name" value="Homeodomain-like"/>
    <property type="match status" value="1"/>
</dbReference>
<reference evidence="6 8" key="2">
    <citation type="submission" date="2024-09" db="EMBL/GenBank/DDBJ databases">
        <title>Description of Labrys sedimenti sp. nov., isolated from a diclofenac-degrading enrichment culture, and genome-based reclassification of Labrys portucalensis as a later heterotypic synonym of Labrys neptuniae.</title>
        <authorList>
            <person name="Tancsics A."/>
            <person name="Csepanyi A."/>
        </authorList>
    </citation>
    <scope>NUCLEOTIDE SEQUENCE [LARGE SCALE GENOMIC DNA]</scope>
    <source>
        <strain evidence="6 8">LMG 23412</strain>
    </source>
</reference>
<evidence type="ECO:0000313" key="8">
    <source>
        <dbReference type="Proteomes" id="UP001595190"/>
    </source>
</evidence>
<dbReference type="InterPro" id="IPR009057">
    <property type="entry name" value="Homeodomain-like_sf"/>
</dbReference>
<dbReference type="PROSITE" id="PS01124">
    <property type="entry name" value="HTH_ARAC_FAMILY_2"/>
    <property type="match status" value="1"/>
</dbReference>
<name>A0ABV3PQM1_9HYPH</name>
<dbReference type="EMBL" id="JBHGPK010000015">
    <property type="protein sequence ID" value="MFC2253006.1"/>
    <property type="molecule type" value="Genomic_DNA"/>
</dbReference>
<dbReference type="SUPFAM" id="SSF46689">
    <property type="entry name" value="Homeodomain-like"/>
    <property type="match status" value="2"/>
</dbReference>
<dbReference type="InterPro" id="IPR018060">
    <property type="entry name" value="HTH_AraC"/>
</dbReference>
<evidence type="ECO:0000313" key="6">
    <source>
        <dbReference type="EMBL" id="MFC2253006.1"/>
    </source>
</evidence>
<keyword evidence="7" id="KW-1185">Reference proteome</keyword>
<dbReference type="InterPro" id="IPR050204">
    <property type="entry name" value="AraC_XylS_family_regulators"/>
</dbReference>
<comment type="caution">
    <text evidence="5">The sequence shown here is derived from an EMBL/GenBank/DDBJ whole genome shotgun (WGS) entry which is preliminary data.</text>
</comment>
<keyword evidence="1" id="KW-0805">Transcription regulation</keyword>
<keyword evidence="3" id="KW-0804">Transcription</keyword>
<evidence type="ECO:0000259" key="4">
    <source>
        <dbReference type="PROSITE" id="PS01124"/>
    </source>
</evidence>
<keyword evidence="2" id="KW-0238">DNA-binding</keyword>
<evidence type="ECO:0000256" key="1">
    <source>
        <dbReference type="ARBA" id="ARBA00023015"/>
    </source>
</evidence>
<dbReference type="Proteomes" id="UP001595190">
    <property type="component" value="Unassembled WGS sequence"/>
</dbReference>
<evidence type="ECO:0000313" key="7">
    <source>
        <dbReference type="Proteomes" id="UP001555786"/>
    </source>
</evidence>
<dbReference type="Proteomes" id="UP001555786">
    <property type="component" value="Unassembled WGS sequence"/>
</dbReference>
<evidence type="ECO:0000256" key="2">
    <source>
        <dbReference type="ARBA" id="ARBA00023125"/>
    </source>
</evidence>
<feature type="domain" description="HTH araC/xylS-type" evidence="4">
    <location>
        <begin position="171"/>
        <end position="269"/>
    </location>
</feature>
<accession>A0ABV3PQM1</accession>
<organism evidence="5 7">
    <name type="scientific">Labrys neptuniae</name>
    <dbReference type="NCBI Taxonomy" id="376174"/>
    <lineage>
        <taxon>Bacteria</taxon>
        <taxon>Pseudomonadati</taxon>
        <taxon>Pseudomonadota</taxon>
        <taxon>Alphaproteobacteria</taxon>
        <taxon>Hyphomicrobiales</taxon>
        <taxon>Xanthobacteraceae</taxon>
        <taxon>Labrys</taxon>
    </lineage>
</organism>
<dbReference type="PANTHER" id="PTHR46796">
    <property type="entry name" value="HTH-TYPE TRANSCRIPTIONAL ACTIVATOR RHAS-RELATED"/>
    <property type="match status" value="1"/>
</dbReference>
<dbReference type="EMBL" id="JBFNQD010000007">
    <property type="protein sequence ID" value="MEW9307945.1"/>
    <property type="molecule type" value="Genomic_DNA"/>
</dbReference>
<evidence type="ECO:0000256" key="3">
    <source>
        <dbReference type="ARBA" id="ARBA00023163"/>
    </source>
</evidence>
<dbReference type="RefSeq" id="WP_311942947.1">
    <property type="nucleotide sequence ID" value="NZ_JAVSCS010000037.1"/>
</dbReference>
<gene>
    <name evidence="5" type="ORF">ABXS05_20495</name>
    <name evidence="6" type="ORF">ACETRX_25435</name>
</gene>
<dbReference type="Pfam" id="PF12833">
    <property type="entry name" value="HTH_18"/>
    <property type="match status" value="1"/>
</dbReference>